<dbReference type="Proteomes" id="UP000215199">
    <property type="component" value="Unassembled WGS sequence"/>
</dbReference>
<feature type="region of interest" description="Disordered" evidence="1">
    <location>
        <begin position="132"/>
        <end position="158"/>
    </location>
</feature>
<sequence length="466" mass="49965">MTLSSTQLKQIAHRWVDAINSGNVEALDDIVAPDVVDHSGLTAGHGEGCYGYKQLVQQLLDSLPGYSSHVDSVEVQGDLVTIRQTGKAPPPAHFSAMLAPDAAGVDATGDMEFKVTSVVRVDDEGKIAEHWAAEGPFGQKSTPDDWRPGPPPTGSPEANKVFMRAYVRNVIDAMAAENARYYMADNFYNHDPAPGEQHGVEGAIAFISSIFTAFSEFHTTIEEQLAEADIVVGRWSQSFVNTGPYLGFPASGKQIHIGGITVTRVRDDRILEEWEARDALSLLNQMGIPSPFGALEDDTAPATTDPKELARRFFYEVWDSGDLTVADTIFAPDFANNSTVTGQRPGVAGVKQLVRAFRTGFPDCSVSVDLQTGEGDRVATRYTFRGTHRGTFRGLPATGKPVEVSGISIHSVADGKITGHWGFFDDASLLFQLGLVQYPNPDPNPDPGPGPGPGPGPWGTAGTAGR</sequence>
<accession>A0A229T3S6</accession>
<protein>
    <recommendedName>
        <fullName evidence="4">Ester cyclase</fullName>
    </recommendedName>
</protein>
<evidence type="ECO:0008006" key="4">
    <source>
        <dbReference type="Google" id="ProtNLM"/>
    </source>
</evidence>
<dbReference type="Pfam" id="PF07366">
    <property type="entry name" value="SnoaL"/>
    <property type="match status" value="3"/>
</dbReference>
<dbReference type="SUPFAM" id="SSF54427">
    <property type="entry name" value="NTF2-like"/>
    <property type="match status" value="3"/>
</dbReference>
<dbReference type="AlphaFoldDB" id="A0A229T3S6"/>
<evidence type="ECO:0000313" key="2">
    <source>
        <dbReference type="EMBL" id="OXM65887.1"/>
    </source>
</evidence>
<feature type="compositionally biased region" description="Gly residues" evidence="1">
    <location>
        <begin position="457"/>
        <end position="466"/>
    </location>
</feature>
<evidence type="ECO:0000313" key="3">
    <source>
        <dbReference type="Proteomes" id="UP000215199"/>
    </source>
</evidence>
<feature type="region of interest" description="Disordered" evidence="1">
    <location>
        <begin position="438"/>
        <end position="466"/>
    </location>
</feature>
<comment type="caution">
    <text evidence="2">The sequence shown here is derived from an EMBL/GenBank/DDBJ whole genome shotgun (WGS) entry which is preliminary data.</text>
</comment>
<organism evidence="2 3">
    <name type="scientific">Amycolatopsis vastitatis</name>
    <dbReference type="NCBI Taxonomy" id="1905142"/>
    <lineage>
        <taxon>Bacteria</taxon>
        <taxon>Bacillati</taxon>
        <taxon>Actinomycetota</taxon>
        <taxon>Actinomycetes</taxon>
        <taxon>Pseudonocardiales</taxon>
        <taxon>Pseudonocardiaceae</taxon>
        <taxon>Amycolatopsis</taxon>
    </lineage>
</organism>
<keyword evidence="3" id="KW-1185">Reference proteome</keyword>
<name>A0A229T3S6_9PSEU</name>
<dbReference type="PANTHER" id="PTHR38436:SF1">
    <property type="entry name" value="ESTER CYCLASE"/>
    <property type="match status" value="1"/>
</dbReference>
<gene>
    <name evidence="2" type="ORF">CF165_21110</name>
</gene>
<dbReference type="EMBL" id="NMUL01000021">
    <property type="protein sequence ID" value="OXM65887.1"/>
    <property type="molecule type" value="Genomic_DNA"/>
</dbReference>
<dbReference type="GO" id="GO:0030638">
    <property type="term" value="P:polyketide metabolic process"/>
    <property type="evidence" value="ECO:0007669"/>
    <property type="project" value="InterPro"/>
</dbReference>
<dbReference type="Gene3D" id="3.10.450.50">
    <property type="match status" value="3"/>
</dbReference>
<feature type="compositionally biased region" description="Pro residues" evidence="1">
    <location>
        <begin position="440"/>
        <end position="456"/>
    </location>
</feature>
<proteinExistence type="predicted"/>
<dbReference type="InterPro" id="IPR032710">
    <property type="entry name" value="NTF2-like_dom_sf"/>
</dbReference>
<dbReference type="InterPro" id="IPR009959">
    <property type="entry name" value="Cyclase_SnoaL-like"/>
</dbReference>
<dbReference type="PANTHER" id="PTHR38436">
    <property type="entry name" value="POLYKETIDE CYCLASE SNOAL-LIKE DOMAIN"/>
    <property type="match status" value="1"/>
</dbReference>
<evidence type="ECO:0000256" key="1">
    <source>
        <dbReference type="SAM" id="MobiDB-lite"/>
    </source>
</evidence>
<reference evidence="3" key="1">
    <citation type="submission" date="2017-07" db="EMBL/GenBank/DDBJ databases">
        <title>Comparative genome mining reveals phylogenetic distribution patterns of secondary metabolites in Amycolatopsis.</title>
        <authorList>
            <person name="Adamek M."/>
            <person name="Alanjary M."/>
            <person name="Sales-Ortells H."/>
            <person name="Goodfellow M."/>
            <person name="Bull A.T."/>
            <person name="Kalinowski J."/>
            <person name="Ziemert N."/>
        </authorList>
    </citation>
    <scope>NUCLEOTIDE SEQUENCE [LARGE SCALE GENOMIC DNA]</scope>
    <source>
        <strain evidence="3">H5</strain>
    </source>
</reference>